<keyword evidence="3" id="KW-1185">Reference proteome</keyword>
<dbReference type="AlphaFoldDB" id="A0A8H5CAL0"/>
<organism evidence="2 3">
    <name type="scientific">Ephemerocybe angulata</name>
    <dbReference type="NCBI Taxonomy" id="980116"/>
    <lineage>
        <taxon>Eukaryota</taxon>
        <taxon>Fungi</taxon>
        <taxon>Dikarya</taxon>
        <taxon>Basidiomycota</taxon>
        <taxon>Agaricomycotina</taxon>
        <taxon>Agaricomycetes</taxon>
        <taxon>Agaricomycetidae</taxon>
        <taxon>Agaricales</taxon>
        <taxon>Agaricineae</taxon>
        <taxon>Psathyrellaceae</taxon>
        <taxon>Ephemerocybe</taxon>
    </lineage>
</organism>
<comment type="caution">
    <text evidence="2">The sequence shown here is derived from an EMBL/GenBank/DDBJ whole genome shotgun (WGS) entry which is preliminary data.</text>
</comment>
<evidence type="ECO:0000313" key="3">
    <source>
        <dbReference type="Proteomes" id="UP000541558"/>
    </source>
</evidence>
<dbReference type="InterPro" id="IPR032675">
    <property type="entry name" value="LRR_dom_sf"/>
</dbReference>
<gene>
    <name evidence="2" type="ORF">D9611_002961</name>
</gene>
<accession>A0A8H5CAL0</accession>
<dbReference type="SUPFAM" id="SSF52047">
    <property type="entry name" value="RNI-like"/>
    <property type="match status" value="1"/>
</dbReference>
<reference evidence="2 3" key="1">
    <citation type="journal article" date="2020" name="ISME J.">
        <title>Uncovering the hidden diversity of litter-decomposition mechanisms in mushroom-forming fungi.</title>
        <authorList>
            <person name="Floudas D."/>
            <person name="Bentzer J."/>
            <person name="Ahren D."/>
            <person name="Johansson T."/>
            <person name="Persson P."/>
            <person name="Tunlid A."/>
        </authorList>
    </citation>
    <scope>NUCLEOTIDE SEQUENCE [LARGE SCALE GENOMIC DNA]</scope>
    <source>
        <strain evidence="2 3">CBS 175.51</strain>
    </source>
</reference>
<feature type="region of interest" description="Disordered" evidence="1">
    <location>
        <begin position="1"/>
        <end position="25"/>
    </location>
</feature>
<dbReference type="Gene3D" id="3.80.10.10">
    <property type="entry name" value="Ribonuclease Inhibitor"/>
    <property type="match status" value="1"/>
</dbReference>
<dbReference type="OrthoDB" id="2867509at2759"/>
<evidence type="ECO:0000256" key="1">
    <source>
        <dbReference type="SAM" id="MobiDB-lite"/>
    </source>
</evidence>
<dbReference type="Proteomes" id="UP000541558">
    <property type="component" value="Unassembled WGS sequence"/>
</dbReference>
<feature type="compositionally biased region" description="Polar residues" evidence="1">
    <location>
        <begin position="1"/>
        <end position="12"/>
    </location>
</feature>
<name>A0A8H5CAL0_9AGAR</name>
<sequence length="508" mass="57053">MDEHPANQSLDPMSNRPPQGMPSPVRWSPNLLGSFLLTAQSHRWQTIDLTIRSGDMIHLASIKGRVPELSKLVLRLSKGDSQSSPMPEFDYFLDSPVLKNVDITTTDSPTQPIRILLPLTRLESFSARDCDSGALLCEILSNQPQNLTTLVYSAQNLFDPPTNLPTHITLSRLEALRLHITSTGPLSPLLGLLILPSLTDLDTRGWHDAATSIYDIVFELLRRSGCSLARLSLDSNLGGHPVALSHIFSYCTDLTDLELSDIGSEGFRQLILSGNSPNHVLPKLKRLILRCTARGGPIVAGIFMLMFRARADALSQYNRAAGLQPIAEARLLFEDDVMLHHQMTLFEDEEIDTYEHTSPFDIEYKSLASKARRYLNTKFFMQGEARAIDHANLGLHAKMHKLMSQLERIDLRTNNSNVLMRRGIPSLLHSVAISPAGSIPGDRIFRFRQRAKALCDKWKPFMVRDVRSFPYRWIYTTPGEAILRYYDPSNDAAQDVDKIVEEYLGKSP</sequence>
<proteinExistence type="predicted"/>
<protein>
    <submittedName>
        <fullName evidence="2">Uncharacterized protein</fullName>
    </submittedName>
</protein>
<evidence type="ECO:0000313" key="2">
    <source>
        <dbReference type="EMBL" id="KAF5337027.1"/>
    </source>
</evidence>
<dbReference type="EMBL" id="JAACJK010000057">
    <property type="protein sequence ID" value="KAF5337027.1"/>
    <property type="molecule type" value="Genomic_DNA"/>
</dbReference>